<comment type="caution">
    <text evidence="2">The sequence shown here is derived from an EMBL/GenBank/DDBJ whole genome shotgun (WGS) entry which is preliminary data.</text>
</comment>
<dbReference type="EMBL" id="VRLW01000001">
    <property type="protein sequence ID" value="KAA1261682.1"/>
    <property type="molecule type" value="Genomic_DNA"/>
</dbReference>
<evidence type="ECO:0008006" key="4">
    <source>
        <dbReference type="Google" id="ProtNLM"/>
    </source>
</evidence>
<organism evidence="2 3">
    <name type="scientific">Rubripirellula obstinata</name>
    <dbReference type="NCBI Taxonomy" id="406547"/>
    <lineage>
        <taxon>Bacteria</taxon>
        <taxon>Pseudomonadati</taxon>
        <taxon>Planctomycetota</taxon>
        <taxon>Planctomycetia</taxon>
        <taxon>Pirellulales</taxon>
        <taxon>Pirellulaceae</taxon>
        <taxon>Rubripirellula</taxon>
    </lineage>
</organism>
<feature type="transmembrane region" description="Helical" evidence="1">
    <location>
        <begin position="21"/>
        <end position="43"/>
    </location>
</feature>
<keyword evidence="1" id="KW-0812">Transmembrane</keyword>
<proteinExistence type="predicted"/>
<dbReference type="Pfam" id="PF04341">
    <property type="entry name" value="DUF485"/>
    <property type="match status" value="1"/>
</dbReference>
<accession>A0A5B1CMU5</accession>
<dbReference type="RefSeq" id="WP_068266136.1">
    <property type="nucleotide sequence ID" value="NZ_LWSK01000108.1"/>
</dbReference>
<dbReference type="AlphaFoldDB" id="A0A5B1CMU5"/>
<name>A0A5B1CMU5_9BACT</name>
<evidence type="ECO:0000313" key="3">
    <source>
        <dbReference type="Proteomes" id="UP000322699"/>
    </source>
</evidence>
<feature type="transmembrane region" description="Helical" evidence="1">
    <location>
        <begin position="55"/>
        <end position="79"/>
    </location>
</feature>
<protein>
    <recommendedName>
        <fullName evidence="4">DUF485 domain-containing protein</fullName>
    </recommendedName>
</protein>
<evidence type="ECO:0000256" key="1">
    <source>
        <dbReference type="SAM" id="Phobius"/>
    </source>
</evidence>
<dbReference type="InterPro" id="IPR007436">
    <property type="entry name" value="DUF485"/>
</dbReference>
<keyword evidence="3" id="KW-1185">Reference proteome</keyword>
<reference evidence="2 3" key="1">
    <citation type="submission" date="2019-08" db="EMBL/GenBank/DDBJ databases">
        <title>Deep-cultivation of Planctomycetes and their phenomic and genomic characterization uncovers novel biology.</title>
        <authorList>
            <person name="Wiegand S."/>
            <person name="Jogler M."/>
            <person name="Boedeker C."/>
            <person name="Pinto D."/>
            <person name="Vollmers J."/>
            <person name="Rivas-Marin E."/>
            <person name="Kohn T."/>
            <person name="Peeters S.H."/>
            <person name="Heuer A."/>
            <person name="Rast P."/>
            <person name="Oberbeckmann S."/>
            <person name="Bunk B."/>
            <person name="Jeske O."/>
            <person name="Meyerdierks A."/>
            <person name="Storesund J.E."/>
            <person name="Kallscheuer N."/>
            <person name="Luecker S."/>
            <person name="Lage O.M."/>
            <person name="Pohl T."/>
            <person name="Merkel B.J."/>
            <person name="Hornburger P."/>
            <person name="Mueller R.-W."/>
            <person name="Bruemmer F."/>
            <person name="Labrenz M."/>
            <person name="Spormann A.M."/>
            <person name="Op Den Camp H."/>
            <person name="Overmann J."/>
            <person name="Amann R."/>
            <person name="Jetten M.S.M."/>
            <person name="Mascher T."/>
            <person name="Medema M.H."/>
            <person name="Devos D.P."/>
            <person name="Kaster A.-K."/>
            <person name="Ovreas L."/>
            <person name="Rohde M."/>
            <person name="Galperin M.Y."/>
            <person name="Jogler C."/>
        </authorList>
    </citation>
    <scope>NUCLEOTIDE SEQUENCE [LARGE SCALE GENOMIC DNA]</scope>
    <source>
        <strain evidence="2 3">LF1</strain>
    </source>
</reference>
<dbReference type="Proteomes" id="UP000322699">
    <property type="component" value="Unassembled WGS sequence"/>
</dbReference>
<evidence type="ECO:0000313" key="2">
    <source>
        <dbReference type="EMBL" id="KAA1261682.1"/>
    </source>
</evidence>
<gene>
    <name evidence="2" type="ORF">LF1_42370</name>
</gene>
<keyword evidence="1" id="KW-0472">Membrane</keyword>
<sequence>MNMEDSQFSPASPQRRFNTRLGLILFAFYSLLYLGFVLISALATDMMEITVVAGLNLAIVYGFGLIFAAFVLAMAYGLLCKTETTPPSQEDVQ</sequence>
<keyword evidence="1" id="KW-1133">Transmembrane helix</keyword>